<dbReference type="Proteomes" id="UP000226437">
    <property type="component" value="Unassembled WGS sequence"/>
</dbReference>
<evidence type="ECO:0000313" key="3">
    <source>
        <dbReference type="Proteomes" id="UP000226437"/>
    </source>
</evidence>
<dbReference type="InterPro" id="IPR036188">
    <property type="entry name" value="FAD/NAD-bd_sf"/>
</dbReference>
<keyword evidence="3" id="KW-1185">Reference proteome</keyword>
<dbReference type="EMBL" id="PDLO01000001">
    <property type="protein sequence ID" value="PHL00361.1"/>
    <property type="molecule type" value="Genomic_DNA"/>
</dbReference>
<dbReference type="RefSeq" id="WP_209280246.1">
    <property type="nucleotide sequence ID" value="NZ_JAATJF010000001.1"/>
</dbReference>
<organism evidence="2 3">
    <name type="scientific">Neolewinella marina</name>
    <dbReference type="NCBI Taxonomy" id="438751"/>
    <lineage>
        <taxon>Bacteria</taxon>
        <taxon>Pseudomonadati</taxon>
        <taxon>Bacteroidota</taxon>
        <taxon>Saprospiria</taxon>
        <taxon>Saprospirales</taxon>
        <taxon>Lewinellaceae</taxon>
        <taxon>Neolewinella</taxon>
    </lineage>
</organism>
<sequence length="745" mass="84540">MRKKIVILGGGMAALSAAHELTDYPGWQDHYSVTLYQMGWRLGGKTATGRGPHGRIEEHGIHILQGWYDTTFRLFRQVYEERARRGLDPGSPLKDLFRDGLVANDTTLLTTEERSDHWTSWPLIFPRTEELPGTAGPLPPWALIRKGMALLLEFVMGSPYGKDANPLERLILAHFFPNYGPAPRGWRGWLTGAMGLLLRSSRKVIPKGYQRLLDAFHEAHADFSDDDYDHHRRLLRSLGDFLEEHDDRLYAGLSAHPRLERIILFLTFGYYLLKGILDDVYDPTTRSFNFDAIDRYDFREWLRRQEAPDYLLNSVVVRFFYTGTFSNLVNDRGGALAAGSALQFLIQSIGYKGSFVYQMRYGTGDTLVMPLYQLLKARGVTFRFFQRVEQVHYSDSGRMERITLQRQVDLVGEDYDPAIVLADGLSAWPATPRYEQLDPEQAQRLLAATIDLEDPWADWQGVGTYTLELGTDFDEVVLGIPVGCLPTICPEIIERVPAWRKMVDRVATTPTQAAQLWMKVTLRQLGFKAYDWGLPLSGGAPNVVVYEDPMYSWLDSSLVLPHEPWPADHCPRFVAYFTGPYLLSEPLPPFTDHGYPVRELAEMGRAFRDYLDRYMAFFWPLAYTDPGVFNAMLLHGPAPTATAEERYAYQYLRVNVRPTDQYTLSLPDTDQYRLRPGGSGFANLFLCGDWTDFGLNVGYIDGAIQSGIQAGQALRKAANLGGHKENWAPVHRPRAADPEMELPVA</sequence>
<dbReference type="Gene3D" id="3.50.50.60">
    <property type="entry name" value="FAD/NAD(P)-binding domain"/>
    <property type="match status" value="1"/>
</dbReference>
<reference evidence="2 3" key="1">
    <citation type="submission" date="2017-10" db="EMBL/GenBank/DDBJ databases">
        <title>The draft genome sequence of Lewinella marina KCTC 32374.</title>
        <authorList>
            <person name="Wang K."/>
        </authorList>
    </citation>
    <scope>NUCLEOTIDE SEQUENCE [LARGE SCALE GENOMIC DNA]</scope>
    <source>
        <strain evidence="2 3">MKG-38</strain>
    </source>
</reference>
<comment type="caution">
    <text evidence="2">The sequence shown here is derived from an EMBL/GenBank/DDBJ whole genome shotgun (WGS) entry which is preliminary data.</text>
</comment>
<proteinExistence type="predicted"/>
<dbReference type="AlphaFoldDB" id="A0A2G0CKA6"/>
<dbReference type="PANTHER" id="PTHR42923">
    <property type="entry name" value="PROTOPORPHYRINOGEN OXIDASE"/>
    <property type="match status" value="1"/>
</dbReference>
<name>A0A2G0CKA6_9BACT</name>
<feature type="region of interest" description="Disordered" evidence="1">
    <location>
        <begin position="725"/>
        <end position="745"/>
    </location>
</feature>
<dbReference type="GO" id="GO:0016491">
    <property type="term" value="F:oxidoreductase activity"/>
    <property type="evidence" value="ECO:0007669"/>
    <property type="project" value="TreeGrafter"/>
</dbReference>
<accession>A0A2G0CKA6</accession>
<dbReference type="InterPro" id="IPR050464">
    <property type="entry name" value="Zeta_carotene_desat/Oxidored"/>
</dbReference>
<protein>
    <recommendedName>
        <fullName evidence="4">Amine oxidase domain-containing protein</fullName>
    </recommendedName>
</protein>
<dbReference type="Pfam" id="PF13450">
    <property type="entry name" value="NAD_binding_8"/>
    <property type="match status" value="1"/>
</dbReference>
<evidence type="ECO:0008006" key="4">
    <source>
        <dbReference type="Google" id="ProtNLM"/>
    </source>
</evidence>
<evidence type="ECO:0000313" key="2">
    <source>
        <dbReference type="EMBL" id="PHL00361.1"/>
    </source>
</evidence>
<dbReference type="PANTHER" id="PTHR42923:SF46">
    <property type="entry name" value="AMINE OXIDASE"/>
    <property type="match status" value="1"/>
</dbReference>
<gene>
    <name evidence="2" type="ORF">CGL56_04825</name>
</gene>
<evidence type="ECO:0000256" key="1">
    <source>
        <dbReference type="SAM" id="MobiDB-lite"/>
    </source>
</evidence>
<dbReference type="SUPFAM" id="SSF51905">
    <property type="entry name" value="FAD/NAD(P)-binding domain"/>
    <property type="match status" value="1"/>
</dbReference>